<dbReference type="InterPro" id="IPR011010">
    <property type="entry name" value="DNA_brk_join_enz"/>
</dbReference>
<reference evidence="3 4" key="1">
    <citation type="submission" date="2014-03" db="EMBL/GenBank/DDBJ databases">
        <title>The draft genome sequence of Thalassospira mesophila JCM 18969.</title>
        <authorList>
            <person name="Lai Q."/>
            <person name="Shao Z."/>
        </authorList>
    </citation>
    <scope>NUCLEOTIDE SEQUENCE [LARGE SCALE GENOMIC DNA]</scope>
    <source>
        <strain evidence="3 4">JCM 18969</strain>
    </source>
</reference>
<dbReference type="STRING" id="1293891.TMES_09815"/>
<organism evidence="3 4">
    <name type="scientific">Thalassospira mesophila</name>
    <dbReference type="NCBI Taxonomy" id="1293891"/>
    <lineage>
        <taxon>Bacteria</taxon>
        <taxon>Pseudomonadati</taxon>
        <taxon>Pseudomonadota</taxon>
        <taxon>Alphaproteobacteria</taxon>
        <taxon>Rhodospirillales</taxon>
        <taxon>Thalassospiraceae</taxon>
        <taxon>Thalassospira</taxon>
    </lineage>
</organism>
<dbReference type="Gene3D" id="1.10.150.130">
    <property type="match status" value="1"/>
</dbReference>
<comment type="caution">
    <text evidence="3">The sequence shown here is derived from an EMBL/GenBank/DDBJ whole genome shotgun (WGS) entry which is preliminary data.</text>
</comment>
<dbReference type="InterPro" id="IPR010998">
    <property type="entry name" value="Integrase_recombinase_N"/>
</dbReference>
<dbReference type="InterPro" id="IPR013762">
    <property type="entry name" value="Integrase-like_cat_sf"/>
</dbReference>
<name>A0A1Y2L1H7_9PROT</name>
<accession>A0A1Y2L1H7</accession>
<keyword evidence="1" id="KW-0238">DNA-binding</keyword>
<dbReference type="SUPFAM" id="SSF56349">
    <property type="entry name" value="DNA breaking-rejoining enzymes"/>
    <property type="match status" value="1"/>
</dbReference>
<evidence type="ECO:0000256" key="2">
    <source>
        <dbReference type="ARBA" id="ARBA00023172"/>
    </source>
</evidence>
<evidence type="ECO:0000256" key="1">
    <source>
        <dbReference type="ARBA" id="ARBA00023125"/>
    </source>
</evidence>
<evidence type="ECO:0000313" key="4">
    <source>
        <dbReference type="Proteomes" id="UP000193391"/>
    </source>
</evidence>
<dbReference type="GO" id="GO:0006310">
    <property type="term" value="P:DNA recombination"/>
    <property type="evidence" value="ECO:0007669"/>
    <property type="project" value="UniProtKB-KW"/>
</dbReference>
<dbReference type="Gene3D" id="1.10.443.10">
    <property type="entry name" value="Intergrase catalytic core"/>
    <property type="match status" value="1"/>
</dbReference>
<proteinExistence type="predicted"/>
<keyword evidence="4" id="KW-1185">Reference proteome</keyword>
<dbReference type="GO" id="GO:0003677">
    <property type="term" value="F:DNA binding"/>
    <property type="evidence" value="ECO:0007669"/>
    <property type="project" value="UniProtKB-KW"/>
</dbReference>
<dbReference type="EMBL" id="JFKA01000003">
    <property type="protein sequence ID" value="OSQ39088.1"/>
    <property type="molecule type" value="Genomic_DNA"/>
</dbReference>
<dbReference type="GO" id="GO:0015074">
    <property type="term" value="P:DNA integration"/>
    <property type="evidence" value="ECO:0007669"/>
    <property type="project" value="InterPro"/>
</dbReference>
<gene>
    <name evidence="3" type="ORF">TMES_09815</name>
</gene>
<sequence length="359" mass="39874">MAVRLGWRYQHSGEIAEAPAKDVVARLESLETVDDRRVIDAVLGAVPMPRIMISTLFDEYEKLSFDARIGKSPRQVELALNPHRRSQKNLLAVIGDKPVAELSRQDALQFRGWWSDRLRDEKLSVKSANKEVNCLRAMFRVVSDARLMGVENPFKGIAFRNHVTQGKSRGETVSRDWIVQMLLAPGCLLGGINDEARRIVAILAETGARPGEICGLEQADFVLDDPIPHIRIRPNQIREIKTSMSIRNLPLVGAALPAAKALVAAGGIVRYRGKNGSFTTGVNKFLRENAAFETGQQSLYSLRHALQDRFIAVEAPDMLVASVMGHKFSRPKYGAGPTLKQKQEWLARIALMPPSLNQP</sequence>
<dbReference type="AlphaFoldDB" id="A0A1Y2L1H7"/>
<protein>
    <submittedName>
        <fullName evidence="3">Uncharacterized protein</fullName>
    </submittedName>
</protein>
<keyword evidence="2" id="KW-0233">DNA recombination</keyword>
<evidence type="ECO:0000313" key="3">
    <source>
        <dbReference type="EMBL" id="OSQ39088.1"/>
    </source>
</evidence>
<dbReference type="Proteomes" id="UP000193391">
    <property type="component" value="Unassembled WGS sequence"/>
</dbReference>